<dbReference type="AlphaFoldDB" id="A0A7W6H9Z1"/>
<evidence type="ECO:0000313" key="1">
    <source>
        <dbReference type="EMBL" id="MBB4001207.1"/>
    </source>
</evidence>
<dbReference type="Gene3D" id="3.90.180.10">
    <property type="entry name" value="Medium-chain alcohol dehydrogenases, catalytic domain"/>
    <property type="match status" value="1"/>
</dbReference>
<sequence>MLKNITIHDIGTGSRRALERLVRAVDRAGIRPGLDVRYPLAELPAAFEHLARGPFGNVVIDMMG</sequence>
<accession>A0A7W6H9Z1</accession>
<keyword evidence="2" id="KW-1185">Reference proteome</keyword>
<dbReference type="EMBL" id="JACIEM010000001">
    <property type="protein sequence ID" value="MBB4001207.1"/>
    <property type="molecule type" value="Genomic_DNA"/>
</dbReference>
<organism evidence="1 2">
    <name type="scientific">Aurantimonas endophytica</name>
    <dbReference type="NCBI Taxonomy" id="1522175"/>
    <lineage>
        <taxon>Bacteria</taxon>
        <taxon>Pseudomonadati</taxon>
        <taxon>Pseudomonadota</taxon>
        <taxon>Alphaproteobacteria</taxon>
        <taxon>Hyphomicrobiales</taxon>
        <taxon>Aurantimonadaceae</taxon>
        <taxon>Aurantimonas</taxon>
    </lineage>
</organism>
<reference evidence="1 2" key="1">
    <citation type="submission" date="2020-08" db="EMBL/GenBank/DDBJ databases">
        <title>Genomic Encyclopedia of Type Strains, Phase IV (KMG-IV): sequencing the most valuable type-strain genomes for metagenomic binning, comparative biology and taxonomic classification.</title>
        <authorList>
            <person name="Goeker M."/>
        </authorList>
    </citation>
    <scope>NUCLEOTIDE SEQUENCE [LARGE SCALE GENOMIC DNA]</scope>
    <source>
        <strain evidence="1 2">DSM 103570</strain>
    </source>
</reference>
<comment type="caution">
    <text evidence="1">The sequence shown here is derived from an EMBL/GenBank/DDBJ whole genome shotgun (WGS) entry which is preliminary data.</text>
</comment>
<dbReference type="Proteomes" id="UP000588647">
    <property type="component" value="Unassembled WGS sequence"/>
</dbReference>
<gene>
    <name evidence="1" type="ORF">GGR03_000254</name>
</gene>
<proteinExistence type="predicted"/>
<dbReference type="RefSeq" id="WP_210291972.1">
    <property type="nucleotide sequence ID" value="NZ_JAAAMM010000001.1"/>
</dbReference>
<evidence type="ECO:0000313" key="2">
    <source>
        <dbReference type="Proteomes" id="UP000588647"/>
    </source>
</evidence>
<name>A0A7W6H9Z1_9HYPH</name>
<protein>
    <submittedName>
        <fullName evidence="1">NADPH:quinone reductase-like Zn-dependent oxidoreductase</fullName>
    </submittedName>
</protein>